<feature type="transmembrane region" description="Helical" evidence="1">
    <location>
        <begin position="50"/>
        <end position="68"/>
    </location>
</feature>
<feature type="transmembrane region" description="Helical" evidence="1">
    <location>
        <begin position="12"/>
        <end position="30"/>
    </location>
</feature>
<keyword evidence="1" id="KW-0472">Membrane</keyword>
<feature type="transmembrane region" description="Helical" evidence="1">
    <location>
        <begin position="116"/>
        <end position="137"/>
    </location>
</feature>
<dbReference type="PANTHER" id="PTHR34220">
    <property type="entry name" value="SENSOR HISTIDINE KINASE YPDA"/>
    <property type="match status" value="1"/>
</dbReference>
<dbReference type="InterPro" id="IPR050640">
    <property type="entry name" value="Bact_2-comp_sensor_kinase"/>
</dbReference>
<evidence type="ECO:0000256" key="1">
    <source>
        <dbReference type="SAM" id="Phobius"/>
    </source>
</evidence>
<dbReference type="GO" id="GO:0016020">
    <property type="term" value="C:membrane"/>
    <property type="evidence" value="ECO:0007669"/>
    <property type="project" value="InterPro"/>
</dbReference>
<dbReference type="AlphaFoldDB" id="A0A1K1QU62"/>
<evidence type="ECO:0000313" key="3">
    <source>
        <dbReference type="EMBL" id="SFW62846.1"/>
    </source>
</evidence>
<reference evidence="3 4" key="1">
    <citation type="submission" date="2016-11" db="EMBL/GenBank/DDBJ databases">
        <authorList>
            <person name="Jaros S."/>
            <person name="Januszkiewicz K."/>
            <person name="Wedrychowicz H."/>
        </authorList>
    </citation>
    <scope>NUCLEOTIDE SEQUENCE [LARGE SCALE GENOMIC DNA]</scope>
    <source>
        <strain evidence="3 4">CGMCC 1.12145</strain>
    </source>
</reference>
<dbReference type="Pfam" id="PF06580">
    <property type="entry name" value="His_kinase"/>
    <property type="match status" value="1"/>
</dbReference>
<dbReference type="EMBL" id="FPJE01000015">
    <property type="protein sequence ID" value="SFW62846.1"/>
    <property type="molecule type" value="Genomic_DNA"/>
</dbReference>
<sequence>MKTKDIHLKNKKLKIFLSRLLLIYGLHLIIKWGDETFHHFFDFTLRGIYFSTFVIILWMTCIYLLDYLKKKWFVSRKQPYTYLGFCIAYGYIFALITNIVYRYVDTNYFETDWGDIGYFNPMLILGILVLFISALSFNEYFQAELSAKESQILTEKLKKENAIAHYKLLQTQIEPHFLFNSLSVLSSLVHQDAGLSSDFIIRLSRLLRFSMTWNEQMFVPLKEEVDFMLDYFFLMQTRFGNSSITLRNNICIPSTKDFFLPPGTLQTLMENVIKHNSHSLEIPLTVYLYNDEKFIYFGNNIVYKSKKINSTGIGLKNLSQRFTLLCGKGITYNIQKNNFVVRLPVITKNILHAHINY</sequence>
<feature type="domain" description="Signal transduction histidine kinase internal region" evidence="2">
    <location>
        <begin position="165"/>
        <end position="241"/>
    </location>
</feature>
<dbReference type="PANTHER" id="PTHR34220:SF7">
    <property type="entry name" value="SENSOR HISTIDINE KINASE YPDA"/>
    <property type="match status" value="1"/>
</dbReference>
<keyword evidence="1" id="KW-1133">Transmembrane helix</keyword>
<keyword evidence="3" id="KW-0418">Kinase</keyword>
<dbReference type="GO" id="GO:0000155">
    <property type="term" value="F:phosphorelay sensor kinase activity"/>
    <property type="evidence" value="ECO:0007669"/>
    <property type="project" value="InterPro"/>
</dbReference>
<proteinExistence type="predicted"/>
<keyword evidence="3" id="KW-0808">Transferase</keyword>
<accession>A0A1K1QU62</accession>
<name>A0A1K1QU62_9FLAO</name>
<dbReference type="InterPro" id="IPR010559">
    <property type="entry name" value="Sig_transdc_His_kin_internal"/>
</dbReference>
<feature type="transmembrane region" description="Helical" evidence="1">
    <location>
        <begin position="80"/>
        <end position="104"/>
    </location>
</feature>
<organism evidence="3 4">
    <name type="scientific">Sinomicrobium oceani</name>
    <dbReference type="NCBI Taxonomy" id="1150368"/>
    <lineage>
        <taxon>Bacteria</taxon>
        <taxon>Pseudomonadati</taxon>
        <taxon>Bacteroidota</taxon>
        <taxon>Flavobacteriia</taxon>
        <taxon>Flavobacteriales</taxon>
        <taxon>Flavobacteriaceae</taxon>
        <taxon>Sinomicrobium</taxon>
    </lineage>
</organism>
<gene>
    <name evidence="3" type="ORF">SAMN02927921_02824</name>
</gene>
<protein>
    <submittedName>
        <fullName evidence="3">Histidine kinase</fullName>
    </submittedName>
</protein>
<evidence type="ECO:0000313" key="4">
    <source>
        <dbReference type="Proteomes" id="UP000182248"/>
    </source>
</evidence>
<evidence type="ECO:0000259" key="2">
    <source>
        <dbReference type="Pfam" id="PF06580"/>
    </source>
</evidence>
<dbReference type="Proteomes" id="UP000182248">
    <property type="component" value="Unassembled WGS sequence"/>
</dbReference>
<keyword evidence="1" id="KW-0812">Transmembrane</keyword>
<dbReference type="STRING" id="1150368.SAMN02927921_02824"/>
<keyword evidence="4" id="KW-1185">Reference proteome</keyword>